<sequence>MSPQRGATKAQSEDINMTKHSQTITPPSSPNTIPTGSGRPTSTPRTPLPEANRSEPKILSLPLEIRQHILSYVFCEAVEQDIAFNANLQKKLTRLPAHAVSAPKYLTPERLPEHMRTTKIEDGYTINRNAWCQRSLGCTGCRFCRRPVHFHKRPPCVPRIHAMANKLSAVNSQLKEEVKFVFKQCLDQFRSEEEQIKIQEAGPDDKEVHFD</sequence>
<feature type="compositionally biased region" description="Low complexity" evidence="1">
    <location>
        <begin position="21"/>
        <end position="38"/>
    </location>
</feature>
<gene>
    <name evidence="2" type="ORF">EG328_011509</name>
</gene>
<dbReference type="AlphaFoldDB" id="A0A8H3YK29"/>
<evidence type="ECO:0000256" key="1">
    <source>
        <dbReference type="SAM" id="MobiDB-lite"/>
    </source>
</evidence>
<dbReference type="EMBL" id="WNWS01000866">
    <property type="protein sequence ID" value="KAE9963309.1"/>
    <property type="molecule type" value="Genomic_DNA"/>
</dbReference>
<organism evidence="2 3">
    <name type="scientific">Venturia inaequalis</name>
    <name type="common">Apple scab fungus</name>
    <dbReference type="NCBI Taxonomy" id="5025"/>
    <lineage>
        <taxon>Eukaryota</taxon>
        <taxon>Fungi</taxon>
        <taxon>Dikarya</taxon>
        <taxon>Ascomycota</taxon>
        <taxon>Pezizomycotina</taxon>
        <taxon>Dothideomycetes</taxon>
        <taxon>Pleosporomycetidae</taxon>
        <taxon>Venturiales</taxon>
        <taxon>Venturiaceae</taxon>
        <taxon>Venturia</taxon>
    </lineage>
</organism>
<dbReference type="Proteomes" id="UP000447873">
    <property type="component" value="Unassembled WGS sequence"/>
</dbReference>
<accession>A0A8H3YK29</accession>
<name>A0A8H3YK29_VENIN</name>
<reference evidence="2 3" key="1">
    <citation type="submission" date="2018-12" db="EMBL/GenBank/DDBJ databases">
        <title>Venturia inaequalis Genome Resource.</title>
        <authorList>
            <person name="Lichtner F.J."/>
        </authorList>
    </citation>
    <scope>NUCLEOTIDE SEQUENCE [LARGE SCALE GENOMIC DNA]</scope>
    <source>
        <strain evidence="2 3">120213</strain>
    </source>
</reference>
<feature type="region of interest" description="Disordered" evidence="1">
    <location>
        <begin position="1"/>
        <end position="55"/>
    </location>
</feature>
<evidence type="ECO:0000313" key="3">
    <source>
        <dbReference type="Proteomes" id="UP000447873"/>
    </source>
</evidence>
<proteinExistence type="predicted"/>
<feature type="compositionally biased region" description="Polar residues" evidence="1">
    <location>
        <begin position="1"/>
        <end position="20"/>
    </location>
</feature>
<evidence type="ECO:0000313" key="2">
    <source>
        <dbReference type="EMBL" id="KAE9963309.1"/>
    </source>
</evidence>
<comment type="caution">
    <text evidence="2">The sequence shown here is derived from an EMBL/GenBank/DDBJ whole genome shotgun (WGS) entry which is preliminary data.</text>
</comment>
<protein>
    <submittedName>
        <fullName evidence="2">Uncharacterized protein</fullName>
    </submittedName>
</protein>